<feature type="transmembrane region" description="Helical" evidence="10">
    <location>
        <begin position="365"/>
        <end position="388"/>
    </location>
</feature>
<feature type="domain" description="Cation/H+ exchanger transmembrane" evidence="11">
    <location>
        <begin position="16"/>
        <end position="385"/>
    </location>
</feature>
<keyword evidence="8 10" id="KW-0472">Membrane</keyword>
<dbReference type="GO" id="GO:1902600">
    <property type="term" value="P:proton transmembrane transport"/>
    <property type="evidence" value="ECO:0007669"/>
    <property type="project" value="InterPro"/>
</dbReference>
<evidence type="ECO:0000256" key="6">
    <source>
        <dbReference type="ARBA" id="ARBA00023053"/>
    </source>
</evidence>
<dbReference type="EMBL" id="VSSQ01003777">
    <property type="protein sequence ID" value="MPM22300.1"/>
    <property type="molecule type" value="Genomic_DNA"/>
</dbReference>
<evidence type="ECO:0000256" key="8">
    <source>
        <dbReference type="ARBA" id="ARBA00023136"/>
    </source>
</evidence>
<dbReference type="Gene3D" id="1.20.1530.20">
    <property type="match status" value="1"/>
</dbReference>
<keyword evidence="6" id="KW-0915">Sodium</keyword>
<evidence type="ECO:0000256" key="10">
    <source>
        <dbReference type="SAM" id="Phobius"/>
    </source>
</evidence>
<organism evidence="12">
    <name type="scientific">bioreactor metagenome</name>
    <dbReference type="NCBI Taxonomy" id="1076179"/>
    <lineage>
        <taxon>unclassified sequences</taxon>
        <taxon>metagenomes</taxon>
        <taxon>ecological metagenomes</taxon>
    </lineage>
</organism>
<evidence type="ECO:0000256" key="2">
    <source>
        <dbReference type="ARBA" id="ARBA00022448"/>
    </source>
</evidence>
<dbReference type="AlphaFoldDB" id="A0A644Y1B0"/>
<gene>
    <name evidence="12" type="primary">gerN_6</name>
    <name evidence="12" type="ORF">SDC9_68751</name>
</gene>
<protein>
    <submittedName>
        <fullName evidence="12">Na(+)/H(+)-K(+) antiporter GerN</fullName>
    </submittedName>
</protein>
<keyword evidence="3" id="KW-0050">Antiport</keyword>
<dbReference type="GO" id="GO:0006814">
    <property type="term" value="P:sodium ion transport"/>
    <property type="evidence" value="ECO:0007669"/>
    <property type="project" value="UniProtKB-KW"/>
</dbReference>
<comment type="caution">
    <text evidence="12">The sequence shown here is derived from an EMBL/GenBank/DDBJ whole genome shotgun (WGS) entry which is preliminary data.</text>
</comment>
<evidence type="ECO:0000256" key="7">
    <source>
        <dbReference type="ARBA" id="ARBA00023065"/>
    </source>
</evidence>
<name>A0A644Y1B0_9ZZZZ</name>
<accession>A0A644Y1B0</accession>
<dbReference type="Pfam" id="PF00999">
    <property type="entry name" value="Na_H_Exchanger"/>
    <property type="match status" value="1"/>
</dbReference>
<evidence type="ECO:0000256" key="5">
    <source>
        <dbReference type="ARBA" id="ARBA00022989"/>
    </source>
</evidence>
<dbReference type="InterPro" id="IPR038770">
    <property type="entry name" value="Na+/solute_symporter_sf"/>
</dbReference>
<feature type="transmembrane region" description="Helical" evidence="10">
    <location>
        <begin position="225"/>
        <end position="244"/>
    </location>
</feature>
<keyword evidence="5 10" id="KW-1133">Transmembrane helix</keyword>
<feature type="transmembrane region" description="Helical" evidence="10">
    <location>
        <begin position="55"/>
        <end position="74"/>
    </location>
</feature>
<feature type="transmembrane region" description="Helical" evidence="10">
    <location>
        <begin position="275"/>
        <end position="294"/>
    </location>
</feature>
<proteinExistence type="predicted"/>
<feature type="transmembrane region" description="Helical" evidence="10">
    <location>
        <begin position="156"/>
        <end position="180"/>
    </location>
</feature>
<evidence type="ECO:0000256" key="3">
    <source>
        <dbReference type="ARBA" id="ARBA00022449"/>
    </source>
</evidence>
<feature type="transmembrane region" description="Helical" evidence="10">
    <location>
        <begin position="86"/>
        <end position="109"/>
    </location>
</feature>
<keyword evidence="4 10" id="KW-0812">Transmembrane</keyword>
<keyword evidence="7" id="KW-0406">Ion transport</keyword>
<comment type="subcellular location">
    <subcellularLocation>
        <location evidence="1">Membrane</location>
        <topology evidence="1">Multi-pass membrane protein</topology>
    </subcellularLocation>
</comment>
<dbReference type="PANTHER" id="PTHR43562:SF3">
    <property type="entry name" value="SODIUM ION_PROTON EXCHANGER (EUROFUNG)"/>
    <property type="match status" value="1"/>
</dbReference>
<dbReference type="PANTHER" id="PTHR43562">
    <property type="entry name" value="NAPA-TYPE SODIUM/HYDROGEN ANTIPORTER"/>
    <property type="match status" value="1"/>
</dbReference>
<dbReference type="GO" id="GO:0016020">
    <property type="term" value="C:membrane"/>
    <property type="evidence" value="ECO:0007669"/>
    <property type="project" value="UniProtKB-SubCell"/>
</dbReference>
<evidence type="ECO:0000256" key="4">
    <source>
        <dbReference type="ARBA" id="ARBA00022692"/>
    </source>
</evidence>
<reference evidence="12" key="1">
    <citation type="submission" date="2019-08" db="EMBL/GenBank/DDBJ databases">
        <authorList>
            <person name="Kucharzyk K."/>
            <person name="Murdoch R.W."/>
            <person name="Higgins S."/>
            <person name="Loffler F."/>
        </authorList>
    </citation>
    <scope>NUCLEOTIDE SEQUENCE</scope>
</reference>
<dbReference type="InterPro" id="IPR006153">
    <property type="entry name" value="Cation/H_exchanger_TM"/>
</dbReference>
<keyword evidence="2" id="KW-0813">Transport</keyword>
<sequence>MEANTYLLDIALILLSTKLLGLFSRRLKMPQVVGALLAGLLLGPAGLNVLQGTEFISRVAELGVIILMFTAGLETDVVELRRAGKASFVIALIGVLVPLAGGFGVAVLFNRGELAQAGGNVLLQNVFLGVILTATSVSITVETLKELGKLDTRVGSAILGAALIDDILGILALTVISSFADESVSIWAVTGRIGLFFVCLAVVAVLFSKLFAALIRIYRDDMRRFAILAFVFCLALSYCAEAFFDVADITGAYFAGLIICNTQKTKYIASRFETLSFLLLSPIFFASIGIGATLPHMSGTVLAFTGLLLLVAIGTKVMGCGLGAKLCGYTREESVQIGIGMVSRGEVALIVAHKGNDMGLISEAFYGPIIVMVIATTVLTPVLLKLVVGRQTDRQKYGGLVESRLVDRYSETDQFDLAQQELLRLHEDYLQQEREDHKG</sequence>
<dbReference type="GO" id="GO:0015297">
    <property type="term" value="F:antiporter activity"/>
    <property type="evidence" value="ECO:0007669"/>
    <property type="project" value="UniProtKB-KW"/>
</dbReference>
<feature type="transmembrane region" description="Helical" evidence="10">
    <location>
        <begin position="121"/>
        <end position="144"/>
    </location>
</feature>
<feature type="transmembrane region" description="Helical" evidence="10">
    <location>
        <begin position="301"/>
        <end position="324"/>
    </location>
</feature>
<evidence type="ECO:0000256" key="9">
    <source>
        <dbReference type="ARBA" id="ARBA00023201"/>
    </source>
</evidence>
<feature type="transmembrane region" description="Helical" evidence="10">
    <location>
        <begin position="32"/>
        <end position="49"/>
    </location>
</feature>
<evidence type="ECO:0000256" key="1">
    <source>
        <dbReference type="ARBA" id="ARBA00004141"/>
    </source>
</evidence>
<evidence type="ECO:0000313" key="12">
    <source>
        <dbReference type="EMBL" id="MPM22300.1"/>
    </source>
</evidence>
<evidence type="ECO:0000259" key="11">
    <source>
        <dbReference type="Pfam" id="PF00999"/>
    </source>
</evidence>
<keyword evidence="9" id="KW-0739">Sodium transport</keyword>
<feature type="transmembrane region" description="Helical" evidence="10">
    <location>
        <begin position="186"/>
        <end position="213"/>
    </location>
</feature>